<accession>A0AAW2A4T6</accession>
<dbReference type="AlphaFoldDB" id="A0AAW2A4T6"/>
<evidence type="ECO:0008006" key="9">
    <source>
        <dbReference type="Google" id="ProtNLM"/>
    </source>
</evidence>
<proteinExistence type="predicted"/>
<feature type="region of interest" description="Disordered" evidence="6">
    <location>
        <begin position="126"/>
        <end position="150"/>
    </location>
</feature>
<feature type="coiled-coil region" evidence="5">
    <location>
        <begin position="53"/>
        <end position="83"/>
    </location>
</feature>
<comment type="caution">
    <text evidence="7">The sequence shown here is derived from an EMBL/GenBank/DDBJ whole genome shotgun (WGS) entry which is preliminary data.</text>
</comment>
<dbReference type="GO" id="GO:0008156">
    <property type="term" value="P:negative regulation of DNA replication"/>
    <property type="evidence" value="ECO:0007669"/>
    <property type="project" value="TreeGrafter"/>
</dbReference>
<keyword evidence="4" id="KW-0131">Cell cycle</keyword>
<evidence type="ECO:0000256" key="5">
    <source>
        <dbReference type="SAM" id="Coils"/>
    </source>
</evidence>
<comment type="subcellular location">
    <subcellularLocation>
        <location evidence="1">Nucleus</location>
    </subcellularLocation>
</comment>
<sequence length="301" mass="33509">MQTCFCTQLSYFMQDNAASPDIQSPNEDLLDFATGECQSSVSHEVSEQTDLSLELLHATLRRKQEEISALKVANAQLRNLAKQTEHYTTLLDASFQRDLVSHCTSVSPTEDHSSEHCWISLLTQEEPSDPSSTALTNSTTADTQSPTSGVKRQLWSSWNELLCEDAEDCPSGSKRLRLDNELVQVDLEHLKAQLDQDEQTPQQLIEDSTLTQNQSLEMSSEGLIAQRKNIFGAFHGLLVVTETPSIKSDLNVNSDDGKVVCFKTAIRDHSTVKTKVFPHGKAFTSHTPSGSCRFLWVPNEH</sequence>
<dbReference type="EMBL" id="JAWDJR010000010">
    <property type="protein sequence ID" value="KAK9968068.1"/>
    <property type="molecule type" value="Genomic_DNA"/>
</dbReference>
<keyword evidence="3" id="KW-0539">Nucleus</keyword>
<keyword evidence="2 5" id="KW-0175">Coiled coil</keyword>
<evidence type="ECO:0000313" key="7">
    <source>
        <dbReference type="EMBL" id="KAK9968068.1"/>
    </source>
</evidence>
<dbReference type="Proteomes" id="UP001479290">
    <property type="component" value="Unassembled WGS sequence"/>
</dbReference>
<protein>
    <recommendedName>
        <fullName evidence="9">Multiciliate differentiation and DNA synthesis-associated cell cycle protein</fullName>
    </recommendedName>
</protein>
<dbReference type="GO" id="GO:0045786">
    <property type="term" value="P:negative regulation of cell cycle"/>
    <property type="evidence" value="ECO:0007669"/>
    <property type="project" value="TreeGrafter"/>
</dbReference>
<evidence type="ECO:0000256" key="6">
    <source>
        <dbReference type="SAM" id="MobiDB-lite"/>
    </source>
</evidence>
<evidence type="ECO:0000256" key="1">
    <source>
        <dbReference type="ARBA" id="ARBA00004123"/>
    </source>
</evidence>
<name>A0AAW2A4T6_CULAL</name>
<dbReference type="Gene3D" id="1.20.5.1180">
    <property type="entry name" value="Geminin coiled-coil domain"/>
    <property type="match status" value="1"/>
</dbReference>
<gene>
    <name evidence="7" type="ORF">ABG768_002415</name>
</gene>
<dbReference type="PANTHER" id="PTHR13372:SF3">
    <property type="entry name" value="MULTICILIN"/>
    <property type="match status" value="1"/>
</dbReference>
<reference evidence="7 8" key="1">
    <citation type="submission" date="2024-05" db="EMBL/GenBank/DDBJ databases">
        <title>A high-quality chromosomal-level genome assembly of Topmouth culter (Culter alburnus).</title>
        <authorList>
            <person name="Zhao H."/>
        </authorList>
    </citation>
    <scope>NUCLEOTIDE SEQUENCE [LARGE SCALE GENOMIC DNA]</scope>
    <source>
        <strain evidence="7">CATC2023</strain>
        <tissue evidence="7">Muscle</tissue>
    </source>
</reference>
<evidence type="ECO:0000256" key="2">
    <source>
        <dbReference type="ARBA" id="ARBA00023054"/>
    </source>
</evidence>
<dbReference type="PANTHER" id="PTHR13372">
    <property type="entry name" value="GEMININ"/>
    <property type="match status" value="1"/>
</dbReference>
<evidence type="ECO:0000256" key="3">
    <source>
        <dbReference type="ARBA" id="ARBA00023242"/>
    </source>
</evidence>
<evidence type="ECO:0000256" key="4">
    <source>
        <dbReference type="ARBA" id="ARBA00023306"/>
    </source>
</evidence>
<dbReference type="GO" id="GO:0005634">
    <property type="term" value="C:nucleus"/>
    <property type="evidence" value="ECO:0007669"/>
    <property type="project" value="UniProtKB-SubCell"/>
</dbReference>
<evidence type="ECO:0000313" key="8">
    <source>
        <dbReference type="Proteomes" id="UP001479290"/>
    </source>
</evidence>
<keyword evidence="8" id="KW-1185">Reference proteome</keyword>
<organism evidence="7 8">
    <name type="scientific">Culter alburnus</name>
    <name type="common">Topmouth culter</name>
    <dbReference type="NCBI Taxonomy" id="194366"/>
    <lineage>
        <taxon>Eukaryota</taxon>
        <taxon>Metazoa</taxon>
        <taxon>Chordata</taxon>
        <taxon>Craniata</taxon>
        <taxon>Vertebrata</taxon>
        <taxon>Euteleostomi</taxon>
        <taxon>Actinopterygii</taxon>
        <taxon>Neopterygii</taxon>
        <taxon>Teleostei</taxon>
        <taxon>Ostariophysi</taxon>
        <taxon>Cypriniformes</taxon>
        <taxon>Xenocyprididae</taxon>
        <taxon>Xenocypridinae</taxon>
        <taxon>Culter</taxon>
    </lineage>
</organism>